<evidence type="ECO:0000313" key="5">
    <source>
        <dbReference type="EMBL" id="CAH3136365.1"/>
    </source>
</evidence>
<organism evidence="5 6">
    <name type="scientific">Pocillopora meandrina</name>
    <dbReference type="NCBI Taxonomy" id="46732"/>
    <lineage>
        <taxon>Eukaryota</taxon>
        <taxon>Metazoa</taxon>
        <taxon>Cnidaria</taxon>
        <taxon>Anthozoa</taxon>
        <taxon>Hexacorallia</taxon>
        <taxon>Scleractinia</taxon>
        <taxon>Astrocoeniina</taxon>
        <taxon>Pocilloporidae</taxon>
        <taxon>Pocillopora</taxon>
    </lineage>
</organism>
<dbReference type="GO" id="GO:0046872">
    <property type="term" value="F:metal ion binding"/>
    <property type="evidence" value="ECO:0007669"/>
    <property type="project" value="UniProtKB-KW"/>
</dbReference>
<dbReference type="GO" id="GO:0005615">
    <property type="term" value="C:extracellular space"/>
    <property type="evidence" value="ECO:0007669"/>
    <property type="project" value="TreeGrafter"/>
</dbReference>
<reference evidence="5 6" key="1">
    <citation type="submission" date="2022-05" db="EMBL/GenBank/DDBJ databases">
        <authorList>
            <consortium name="Genoscope - CEA"/>
            <person name="William W."/>
        </authorList>
    </citation>
    <scope>NUCLEOTIDE SEQUENCE [LARGE SCALE GENOMIC DNA]</scope>
</reference>
<dbReference type="Proteomes" id="UP001159428">
    <property type="component" value="Unassembled WGS sequence"/>
</dbReference>
<keyword evidence="4" id="KW-1015">Disulfide bond</keyword>
<dbReference type="EMBL" id="CALNXJ010000030">
    <property type="protein sequence ID" value="CAH3136365.1"/>
    <property type="molecule type" value="Genomic_DNA"/>
</dbReference>
<dbReference type="PANTHER" id="PTHR16146:SF46">
    <property type="entry name" value="INTELECTIN-1A-RELATED"/>
    <property type="match status" value="1"/>
</dbReference>
<evidence type="ECO:0000313" key="6">
    <source>
        <dbReference type="Proteomes" id="UP001159428"/>
    </source>
</evidence>
<keyword evidence="1" id="KW-0479">Metal-binding</keyword>
<comment type="caution">
    <text evidence="5">The sequence shown here is derived from an EMBL/GenBank/DDBJ whole genome shotgun (WGS) entry which is preliminary data.</text>
</comment>
<evidence type="ECO:0000256" key="1">
    <source>
        <dbReference type="ARBA" id="ARBA00022723"/>
    </source>
</evidence>
<feature type="non-terminal residue" evidence="5">
    <location>
        <position position="1"/>
    </location>
</feature>
<dbReference type="AlphaFoldDB" id="A0AAU9X5I2"/>
<dbReference type="SUPFAM" id="SSF56496">
    <property type="entry name" value="Fibrinogen C-terminal domain-like"/>
    <property type="match status" value="1"/>
</dbReference>
<evidence type="ECO:0008006" key="7">
    <source>
        <dbReference type="Google" id="ProtNLM"/>
    </source>
</evidence>
<evidence type="ECO:0000256" key="2">
    <source>
        <dbReference type="ARBA" id="ARBA00022734"/>
    </source>
</evidence>
<proteinExistence type="predicted"/>
<gene>
    <name evidence="5" type="ORF">PMEA_00017673</name>
</gene>
<keyword evidence="2" id="KW-0430">Lectin</keyword>
<dbReference type="GO" id="GO:0070492">
    <property type="term" value="F:oligosaccharide binding"/>
    <property type="evidence" value="ECO:0007669"/>
    <property type="project" value="TreeGrafter"/>
</dbReference>
<dbReference type="Gene3D" id="3.90.215.10">
    <property type="entry name" value="Gamma Fibrinogen, chain A, domain 1"/>
    <property type="match status" value="1"/>
</dbReference>
<dbReference type="PANTHER" id="PTHR16146">
    <property type="entry name" value="INTELECTIN"/>
    <property type="match status" value="1"/>
</dbReference>
<dbReference type="InterPro" id="IPR014716">
    <property type="entry name" value="Fibrinogen_a/b/g_C_1"/>
</dbReference>
<evidence type="ECO:0000256" key="4">
    <source>
        <dbReference type="ARBA" id="ARBA00023157"/>
    </source>
</evidence>
<evidence type="ECO:0000256" key="3">
    <source>
        <dbReference type="ARBA" id="ARBA00022837"/>
    </source>
</evidence>
<protein>
    <recommendedName>
        <fullName evidence="7">Fibrinogen C-terminal domain-containing protein</fullName>
    </recommendedName>
</protein>
<sequence>PTPASSCKEIYEKDCASPNKAFNLNLGNKYLSVYCSMDGELGDCGGGGWTLVMKIDGAKHNFNYDSKAWSSRSSVFPENGDTGLAHFETLLPTYWSTSFTKICLGMKVDGATRFLRVNRAAASLYALIADGQYRATSLGRDAWKGLVGPKASLQRNCNREGFNTRGTLGTRAKMRIGIIANEQNDCNSPDSRIGFGGWGPVAEVPCGNVARHGGDNGDQTIRAFGYIFVQ</sequence>
<keyword evidence="6" id="KW-1185">Reference proteome</keyword>
<keyword evidence="3" id="KW-0106">Calcium</keyword>
<dbReference type="InterPro" id="IPR036056">
    <property type="entry name" value="Fibrinogen-like_C"/>
</dbReference>
<accession>A0AAU9X5I2</accession>
<name>A0AAU9X5I2_9CNID</name>